<dbReference type="Proteomes" id="UP000746612">
    <property type="component" value="Unassembled WGS sequence"/>
</dbReference>
<sequence>QALSSDSTQPNVTDCKASWNDLPAETRNEIVRLVPILGGKCSQLATVCRDWHSIIEPLNFSNISLTIPYLADPISQTMLFRHREQIRYIWFKVELEGFCCMNCRSPSNRFLSSARDNKILMNGFEKLFKTLSTWEPCDDHLVLDISVYSPTDNQHWFKYLDFRPDNDLDDQETAILDDPAHGWVAGQNNSDAGILPTTALFDDIMCDKPFGSWWLSLPLVPVVGAVLLRQQTRRRWNQLALANMLTRFPNMKELFADQQDIGNQQLIESFRSTKLCKLTIFENFTEYPEAGIVFPAIRALDPDVSRKLVRSSLHLTTLSASFIVDASHFFAECQDSWVWKNLTSLTLTSRALTESTSPSDINVMLHAAAAAAFNMPKLDTMELWNGRRGVAMLFRYQRAQNWQPAIITLRGTSVLALDDPTVVRAWDNVAYQHSHGTVKFVQDSIDSDKIRSHADAIRLLGLSTDVVRPVSLQQILREHRLRRTGHRRDWY</sequence>
<evidence type="ECO:0000259" key="1">
    <source>
        <dbReference type="Pfam" id="PF20183"/>
    </source>
</evidence>
<feature type="non-terminal residue" evidence="2">
    <location>
        <position position="491"/>
    </location>
</feature>
<organism evidence="2 3">
    <name type="scientific">Gibberella zeae</name>
    <name type="common">Wheat head blight fungus</name>
    <name type="synonym">Fusarium graminearum</name>
    <dbReference type="NCBI Taxonomy" id="5518"/>
    <lineage>
        <taxon>Eukaryota</taxon>
        <taxon>Fungi</taxon>
        <taxon>Dikarya</taxon>
        <taxon>Ascomycota</taxon>
        <taxon>Pezizomycotina</taxon>
        <taxon>Sordariomycetes</taxon>
        <taxon>Hypocreomycetidae</taxon>
        <taxon>Hypocreales</taxon>
        <taxon>Nectriaceae</taxon>
        <taxon>Fusarium</taxon>
    </lineage>
</organism>
<feature type="domain" description="DUF6546" evidence="1">
    <location>
        <begin position="273"/>
        <end position="468"/>
    </location>
</feature>
<evidence type="ECO:0000313" key="3">
    <source>
        <dbReference type="Proteomes" id="UP000746612"/>
    </source>
</evidence>
<dbReference type="InterPro" id="IPR046676">
    <property type="entry name" value="DUF6546"/>
</dbReference>
<accession>A0A9N8NFW5</accession>
<reference evidence="2" key="1">
    <citation type="submission" date="2021-03" db="EMBL/GenBank/DDBJ databases">
        <authorList>
            <person name="Alouane T."/>
            <person name="Langin T."/>
            <person name="Bonhomme L."/>
        </authorList>
    </citation>
    <scope>NUCLEOTIDE SEQUENCE</scope>
    <source>
        <strain evidence="2">MDC_Fg202</strain>
    </source>
</reference>
<protein>
    <recommendedName>
        <fullName evidence="1">DUF6546 domain-containing protein</fullName>
    </recommendedName>
</protein>
<comment type="caution">
    <text evidence="2">The sequence shown here is derived from an EMBL/GenBank/DDBJ whole genome shotgun (WGS) entry which is preliminary data.</text>
</comment>
<name>A0A9N8NFW5_GIBZA</name>
<dbReference type="EMBL" id="CAJPIJ010000090">
    <property type="protein sequence ID" value="CAG1971920.1"/>
    <property type="molecule type" value="Genomic_DNA"/>
</dbReference>
<feature type="non-terminal residue" evidence="2">
    <location>
        <position position="1"/>
    </location>
</feature>
<gene>
    <name evidence="2" type="ORF">MDCFG202_LOCUS97570</name>
</gene>
<dbReference type="Pfam" id="PF20183">
    <property type="entry name" value="DUF6546"/>
    <property type="match status" value="1"/>
</dbReference>
<proteinExistence type="predicted"/>
<evidence type="ECO:0000313" key="2">
    <source>
        <dbReference type="EMBL" id="CAG1971920.1"/>
    </source>
</evidence>
<dbReference type="AlphaFoldDB" id="A0A9N8NFW5"/>